<feature type="region of interest" description="Disordered" evidence="9">
    <location>
        <begin position="1"/>
        <end position="35"/>
    </location>
</feature>
<feature type="region of interest" description="Disordered" evidence="9">
    <location>
        <begin position="1684"/>
        <end position="1746"/>
    </location>
</feature>
<evidence type="ECO:0000313" key="13">
    <source>
        <dbReference type="EMBL" id="CAH1801136.1"/>
    </source>
</evidence>
<evidence type="ECO:0000256" key="6">
    <source>
        <dbReference type="ARBA" id="ARBA00022912"/>
    </source>
</evidence>
<dbReference type="EMBL" id="CAIIXF020000012">
    <property type="protein sequence ID" value="CAH1801136.1"/>
    <property type="molecule type" value="Genomic_DNA"/>
</dbReference>
<feature type="compositionally biased region" description="Polar residues" evidence="9">
    <location>
        <begin position="1042"/>
        <end position="1062"/>
    </location>
</feature>
<dbReference type="Gene3D" id="3.90.190.10">
    <property type="entry name" value="Protein tyrosine phosphatase superfamily"/>
    <property type="match status" value="1"/>
</dbReference>
<proteinExistence type="inferred from homology"/>
<feature type="compositionally biased region" description="Acidic residues" evidence="9">
    <location>
        <begin position="1734"/>
        <end position="1746"/>
    </location>
</feature>
<dbReference type="PANTHER" id="PTHR45864:SF2">
    <property type="entry name" value="PROTEIN PHOSPHATASE SLINGSHOT"/>
    <property type="match status" value="1"/>
</dbReference>
<dbReference type="InterPro" id="IPR043588">
    <property type="entry name" value="SSH-N"/>
</dbReference>
<feature type="region of interest" description="Disordered" evidence="9">
    <location>
        <begin position="1637"/>
        <end position="1657"/>
    </location>
</feature>
<feature type="compositionally biased region" description="Polar residues" evidence="9">
    <location>
        <begin position="1507"/>
        <end position="1528"/>
    </location>
</feature>
<feature type="region of interest" description="Disordered" evidence="9">
    <location>
        <begin position="1577"/>
        <end position="1597"/>
    </location>
</feature>
<dbReference type="Proteomes" id="UP000749559">
    <property type="component" value="Unassembled WGS sequence"/>
</dbReference>
<dbReference type="InterPro" id="IPR016130">
    <property type="entry name" value="Tyr_Pase_AS"/>
</dbReference>
<dbReference type="InterPro" id="IPR029021">
    <property type="entry name" value="Prot-tyrosine_phosphatase-like"/>
</dbReference>
<dbReference type="PROSITE" id="PS00383">
    <property type="entry name" value="TYR_PHOSPHATASE_1"/>
    <property type="match status" value="1"/>
</dbReference>
<dbReference type="SUPFAM" id="SSF52799">
    <property type="entry name" value="(Phosphotyrosine protein) phosphatases II"/>
    <property type="match status" value="1"/>
</dbReference>
<dbReference type="FunFam" id="3.90.190.10:FF:000004">
    <property type="entry name" value="Protein phosphatase Slingshot homolog 2"/>
    <property type="match status" value="1"/>
</dbReference>
<feature type="compositionally biased region" description="Polar residues" evidence="9">
    <location>
        <begin position="1545"/>
        <end position="1558"/>
    </location>
</feature>
<feature type="compositionally biased region" description="Basic and acidic residues" evidence="9">
    <location>
        <begin position="1684"/>
        <end position="1700"/>
    </location>
</feature>
<keyword evidence="6" id="KW-0904">Protein phosphatase</keyword>
<dbReference type="OrthoDB" id="5779068at2759"/>
<name>A0A8S4Q6T6_OWEFU</name>
<reference evidence="13" key="1">
    <citation type="submission" date="2022-03" db="EMBL/GenBank/DDBJ databases">
        <authorList>
            <person name="Martin C."/>
        </authorList>
    </citation>
    <scope>NUCLEOTIDE SEQUENCE</scope>
</reference>
<comment type="catalytic activity">
    <reaction evidence="8">
        <text>O-phospho-L-threonyl-[protein] + H2O = L-threonyl-[protein] + phosphate</text>
        <dbReference type="Rhea" id="RHEA:47004"/>
        <dbReference type="Rhea" id="RHEA-COMP:11060"/>
        <dbReference type="Rhea" id="RHEA-COMP:11605"/>
        <dbReference type="ChEBI" id="CHEBI:15377"/>
        <dbReference type="ChEBI" id="CHEBI:30013"/>
        <dbReference type="ChEBI" id="CHEBI:43474"/>
        <dbReference type="ChEBI" id="CHEBI:61977"/>
        <dbReference type="EC" id="3.1.3.16"/>
    </reaction>
</comment>
<dbReference type="PANTHER" id="PTHR45864">
    <property type="entry name" value="SLINGSHOT PROTEIN PHOSPHATASE HOMOLOG"/>
    <property type="match status" value="1"/>
</dbReference>
<feature type="compositionally biased region" description="Basic and acidic residues" evidence="9">
    <location>
        <begin position="925"/>
        <end position="937"/>
    </location>
</feature>
<dbReference type="EC" id="3.1.3.16" evidence="3"/>
<dbReference type="GO" id="GO:0004722">
    <property type="term" value="F:protein serine/threonine phosphatase activity"/>
    <property type="evidence" value="ECO:0007669"/>
    <property type="project" value="UniProtKB-EC"/>
</dbReference>
<keyword evidence="14" id="KW-1185">Reference proteome</keyword>
<evidence type="ECO:0000256" key="5">
    <source>
        <dbReference type="ARBA" id="ARBA00022801"/>
    </source>
</evidence>
<gene>
    <name evidence="13" type="ORF">OFUS_LOCUS24953</name>
</gene>
<evidence type="ECO:0000256" key="3">
    <source>
        <dbReference type="ARBA" id="ARBA00013081"/>
    </source>
</evidence>
<feature type="compositionally biased region" description="Polar residues" evidence="9">
    <location>
        <begin position="1818"/>
        <end position="1845"/>
    </location>
</feature>
<feature type="region of interest" description="Disordered" evidence="9">
    <location>
        <begin position="1234"/>
        <end position="1293"/>
    </location>
</feature>
<accession>A0A8S4Q6T6</accession>
<dbReference type="InterPro" id="IPR020422">
    <property type="entry name" value="TYR_PHOSPHATASE_DUAL_dom"/>
</dbReference>
<evidence type="ECO:0000259" key="12">
    <source>
        <dbReference type="PROSITE" id="PS51998"/>
    </source>
</evidence>
<comment type="caution">
    <text evidence="13">The sequence shown here is derived from an EMBL/GenBank/DDBJ whole genome shotgun (WGS) entry which is preliminary data.</text>
</comment>
<dbReference type="Pfam" id="PF23040">
    <property type="entry name" value="PH_SSH1-like_1st"/>
    <property type="match status" value="1"/>
</dbReference>
<feature type="compositionally biased region" description="Polar residues" evidence="9">
    <location>
        <begin position="1248"/>
        <end position="1269"/>
    </location>
</feature>
<dbReference type="Pfam" id="PF08766">
    <property type="entry name" value="DEK_C"/>
    <property type="match status" value="1"/>
</dbReference>
<evidence type="ECO:0000256" key="8">
    <source>
        <dbReference type="ARBA" id="ARBA00048336"/>
    </source>
</evidence>
<feature type="region of interest" description="Disordered" evidence="9">
    <location>
        <begin position="893"/>
        <end position="1212"/>
    </location>
</feature>
<feature type="compositionally biased region" description="Acidic residues" evidence="9">
    <location>
        <begin position="22"/>
        <end position="35"/>
    </location>
</feature>
<keyword evidence="4" id="KW-0963">Cytoplasm</keyword>
<feature type="domain" description="Tyrosine-protein phosphatase" evidence="10">
    <location>
        <begin position="313"/>
        <end position="454"/>
    </location>
</feature>
<keyword evidence="5" id="KW-0378">Hydrolase</keyword>
<evidence type="ECO:0000256" key="9">
    <source>
        <dbReference type="SAM" id="MobiDB-lite"/>
    </source>
</evidence>
<feature type="compositionally biased region" description="Basic and acidic residues" evidence="9">
    <location>
        <begin position="949"/>
        <end position="962"/>
    </location>
</feature>
<dbReference type="SUPFAM" id="SSF109715">
    <property type="entry name" value="DEK C-terminal domain"/>
    <property type="match status" value="1"/>
</dbReference>
<feature type="region of interest" description="Disordered" evidence="9">
    <location>
        <begin position="1799"/>
        <end position="1845"/>
    </location>
</feature>
<feature type="compositionally biased region" description="Low complexity" evidence="9">
    <location>
        <begin position="1170"/>
        <end position="1181"/>
    </location>
</feature>
<dbReference type="PROSITE" id="PS50054">
    <property type="entry name" value="TYR_PHOSPHATASE_DUAL"/>
    <property type="match status" value="1"/>
</dbReference>
<dbReference type="PROSITE" id="PS50056">
    <property type="entry name" value="TYR_PHOSPHATASE_2"/>
    <property type="match status" value="1"/>
</dbReference>
<evidence type="ECO:0000259" key="11">
    <source>
        <dbReference type="PROSITE" id="PS50056"/>
    </source>
</evidence>
<dbReference type="InterPro" id="IPR000340">
    <property type="entry name" value="Dual-sp_phosphatase_cat-dom"/>
</dbReference>
<feature type="compositionally biased region" description="Basic and acidic residues" evidence="9">
    <location>
        <begin position="1488"/>
        <end position="1506"/>
    </location>
</feature>
<evidence type="ECO:0000256" key="1">
    <source>
        <dbReference type="ARBA" id="ARBA00004245"/>
    </source>
</evidence>
<feature type="domain" description="Tyrosine specific protein phosphatases" evidence="11">
    <location>
        <begin position="374"/>
        <end position="432"/>
    </location>
</feature>
<dbReference type="CDD" id="cd11652">
    <property type="entry name" value="SSH-N"/>
    <property type="match status" value="1"/>
</dbReference>
<feature type="compositionally biased region" description="Basic and acidic residues" evidence="9">
    <location>
        <begin position="980"/>
        <end position="1000"/>
    </location>
</feature>
<evidence type="ECO:0000256" key="2">
    <source>
        <dbReference type="ARBA" id="ARBA00009580"/>
    </source>
</evidence>
<comment type="similarity">
    <text evidence="2">Belongs to the protein-tyrosine phosphatase family.</text>
</comment>
<organism evidence="13 14">
    <name type="scientific">Owenia fusiformis</name>
    <name type="common">Polychaete worm</name>
    <dbReference type="NCBI Taxonomy" id="6347"/>
    <lineage>
        <taxon>Eukaryota</taxon>
        <taxon>Metazoa</taxon>
        <taxon>Spiralia</taxon>
        <taxon>Lophotrochozoa</taxon>
        <taxon>Annelida</taxon>
        <taxon>Polychaeta</taxon>
        <taxon>Sedentaria</taxon>
        <taxon>Canalipalpata</taxon>
        <taxon>Sabellida</taxon>
        <taxon>Oweniida</taxon>
        <taxon>Oweniidae</taxon>
        <taxon>Owenia</taxon>
    </lineage>
</organism>
<evidence type="ECO:0000259" key="10">
    <source>
        <dbReference type="PROSITE" id="PS50054"/>
    </source>
</evidence>
<comment type="subcellular location">
    <subcellularLocation>
        <location evidence="1">Cytoplasm</location>
        <location evidence="1">Cytoskeleton</location>
    </subcellularLocation>
</comment>
<feature type="compositionally biased region" description="Low complexity" evidence="9">
    <location>
        <begin position="7"/>
        <end position="21"/>
    </location>
</feature>
<evidence type="ECO:0000256" key="4">
    <source>
        <dbReference type="ARBA" id="ARBA00022490"/>
    </source>
</evidence>
<dbReference type="InterPro" id="IPR014876">
    <property type="entry name" value="DEK_C"/>
</dbReference>
<evidence type="ECO:0000256" key="7">
    <source>
        <dbReference type="ARBA" id="ARBA00023212"/>
    </source>
</evidence>
<feature type="domain" description="DEK-C" evidence="12">
    <location>
        <begin position="254"/>
        <end position="309"/>
    </location>
</feature>
<dbReference type="GO" id="GO:0005856">
    <property type="term" value="C:cytoskeleton"/>
    <property type="evidence" value="ECO:0007669"/>
    <property type="project" value="UniProtKB-SubCell"/>
</dbReference>
<dbReference type="GO" id="GO:0003779">
    <property type="term" value="F:actin binding"/>
    <property type="evidence" value="ECO:0007669"/>
    <property type="project" value="InterPro"/>
</dbReference>
<feature type="region of interest" description="Disordered" evidence="9">
    <location>
        <begin position="1488"/>
        <end position="1558"/>
    </location>
</feature>
<dbReference type="InterPro" id="IPR000387">
    <property type="entry name" value="Tyr_Pase_dom"/>
</dbReference>
<keyword evidence="7" id="KW-0206">Cytoskeleton</keyword>
<dbReference type="Pfam" id="PF00782">
    <property type="entry name" value="DSPc"/>
    <property type="match status" value="1"/>
</dbReference>
<dbReference type="SMART" id="SM00195">
    <property type="entry name" value="DSPc"/>
    <property type="match status" value="1"/>
</dbReference>
<dbReference type="PROSITE" id="PS51998">
    <property type="entry name" value="DEK_C"/>
    <property type="match status" value="1"/>
</dbReference>
<protein>
    <recommendedName>
        <fullName evidence="3">protein-serine/threonine phosphatase</fullName>
        <ecNumber evidence="3">3.1.3.16</ecNumber>
    </recommendedName>
</protein>
<feature type="compositionally biased region" description="Basic and acidic residues" evidence="9">
    <location>
        <begin position="1097"/>
        <end position="1115"/>
    </location>
</feature>
<feature type="region of interest" description="Disordered" evidence="9">
    <location>
        <begin position="1884"/>
        <end position="1903"/>
    </location>
</feature>
<evidence type="ECO:0000313" key="14">
    <source>
        <dbReference type="Proteomes" id="UP000749559"/>
    </source>
</evidence>
<feature type="compositionally biased region" description="Low complexity" evidence="9">
    <location>
        <begin position="1027"/>
        <end position="1041"/>
    </location>
</feature>
<sequence>MALVTVQRSPSPSNSQNSGDLLDGDLEELDQPEDDVDLLPDIENSGLIPRRSRRFSESYFAVKGAALILPQSECTRRISKSIGGDNIQTHLQSMFYQLRPQDTIKVAVKLESQLSHSIRYLVVVSCNGKQDTEESVLLGMDCGEETTIGMVLPIWADTKIELDGDGGFKVSSDYKQRIFKPVSVQAMWSALQSLHRATDTARSYNYFPGGLTHTWIGNYEARISSDRDSLNEWEQMEDLESVKNETMLMSRSSEKIESVIRNKLREVMTTVDLEEVTCKFIRTELEKEMAMDLKPYKSYIDQEMLVIMGQMDAASEIFDFLYLGSEWNASDLEELKKNGVGYILNMTREIDNFFPGLFHYMNVREYDVPETDLLKYWDKTYRFISKAKQAGSKVLVHCKMGVSRSASTVISFAMKEYGWDLKKATDFVRSKRSCIKPNEGFTAQLQTYQGILDASNQRELWRCKSESNLLSCKGGSTADEQDENCEGMDSLFPGDDMFSYGGKPRSWSGEDEEIGRLMMRFGPSTGAEEETQSSISETLSPSYIVTSSKGEEPIKMTDIPAIVLQDKFDMDVEISSRSADSMDDVFPNLPSPEGTKLPTIQSDSVTMTTTDKVESGNTTNVVLNLNLIESDALKEGSYSSIDNASCILYIDNTISSSDTDHIQHNVPRTDNLETKKNNLQLDLSAFLSKDPEAVSDIETEKDIQLLSFKQFDNKSEASSVISDSGLLALAIGGAEVGESADFDDESDGGNSDSELMGYYDCSMFAQSADEGVPLTPLTPSKTPDFNWREHLEIRGFSSDDEFEFQTRIAQELSLKQYQQENHEENVLNEGTHEEKALNNEQSPVPKFFQTQVLPSPIQSEKSRLISTSSLTSDGLTTPEGSADSLLQIKVRPDTSWIKSEPESIDPISPSSTAPADDANDPLVTTHKDIDQKTKEGGDPSEGMTALIDEQTRSRNKEIKTESDENLPQTENEKASVCGDKTMDTRVEIGIRQHYKKEDIKWSPGTVKRQLQDIESRSAKKGHTREPSNGSDNGSVDSDISNKSAQENLTPNSSGEPLTNTTPFDVPKGSPDGSGKNTPIWGSSVEDVCLTPGTVRRTTQEFEEKQRSVGYEDMRPSKPVHRSSSLKTIRPSKYNRDDERRKTCMPVISRRSPLRNSSSIPKSKSSEFGGSSDPVSTSSPLSIWKRQSDPDLMSPGNDSTGTGGSSKVIDKDAGMEDDAVIKICNEDVPLQQGIVKRQTKDFESRTSESEISTLSDKSANNQLATINQSESRIEKGHKRQKSDPKFGQISQGVPTSSPMISAFLTGTDVVVGSVKQQLEAIEQNRFGIATPEDSSEDPLAADRIKMDSEMLSMIRQVGTCFLESPAKEKTPEQLGKHKPGRGLVQRITNDIENKSCGNVLAKSSSKLSAAKTHAFVPRKLSLPHKLPENDDIEFLNIEKPFAVTPNTVPVSPSIEARPSVKSEVQRWSTEICSPIDVVSIKEDLFVEKSKSEPNSKTDDVKKSDVETNMRSTLSSSSTPRIHSNYSESMTIPKVDRDSPKMGLSKSAPNSPGKENSELTSDGLECIEDLMVKNLVNRFEDPTPCPDTENPDLPPPESIDQETIIRSKSASDKLYAQGFLDLKDNGAPTLKSVVQGNTDLKSGAIPKSPQTKSAVTKPSAVLSSPKEYINVASDTTVKGDIKPCDTKSKDDRKLKCENEPKCQTKATRKALQEKKKQGDPLTDQAGTLHIEKTQSLEEDNMNTGDEYEEMPVSAIRKSWSLRESKAQDIQSVLPNQGLRSKVQDSSVSKIKSFKEKSVEREKELEKGDSSVKSNLVGPAQTISQRKSWPSRGTKNTEESQSQDNNNCSIEGISLKRWSLRENQQRSFAPPIESPMGLYAVEKKLHGKSHPLAKLQMKNKGPFDTM</sequence>
<feature type="compositionally biased region" description="Basic and acidic residues" evidence="9">
    <location>
        <begin position="1237"/>
        <end position="1247"/>
    </location>
</feature>
<dbReference type="GO" id="GO:0030837">
    <property type="term" value="P:negative regulation of actin filament polymerization"/>
    <property type="evidence" value="ECO:0007669"/>
    <property type="project" value="InterPro"/>
</dbReference>
<dbReference type="InterPro" id="IPR043587">
    <property type="entry name" value="Phosphatase_SSH-like"/>
</dbReference>